<dbReference type="SUPFAM" id="SSF53448">
    <property type="entry name" value="Nucleotide-diphospho-sugar transferases"/>
    <property type="match status" value="1"/>
</dbReference>
<feature type="non-terminal residue" evidence="1">
    <location>
        <position position="213"/>
    </location>
</feature>
<dbReference type="InterPro" id="IPR029044">
    <property type="entry name" value="Nucleotide-diphossugar_trans"/>
</dbReference>
<sequence length="213" mass="24377">MMRKRNNIVVGLTTINNEMLKISIPALAKLQQKFLLIVHNDNPMTTVSKRQIRKLGYCGDLQIINSTETLGELKARFEIIKLAKTFKPEWIVFCNDDDLLIDLEIPEVSDDTFAIIQNAIVLHHNVGNLLKVMENSKDFDVDGENVTLLRPNIGVCGTPIRSKILFELAKILPDIEDGMKKLEEKLDFYPPINSVMWNYVNTYAHHINKDYVP</sequence>
<proteinExistence type="predicted"/>
<evidence type="ECO:0000313" key="1">
    <source>
        <dbReference type="EMBL" id="HIU65594.1"/>
    </source>
</evidence>
<reference evidence="1" key="1">
    <citation type="submission" date="2020-10" db="EMBL/GenBank/DDBJ databases">
        <authorList>
            <person name="Gilroy R."/>
        </authorList>
    </citation>
    <scope>NUCLEOTIDE SEQUENCE</scope>
    <source>
        <strain evidence="1">CHK136-897</strain>
    </source>
</reference>
<name>A0A9D1MT28_9PROT</name>
<dbReference type="AlphaFoldDB" id="A0A9D1MT28"/>
<accession>A0A9D1MT28</accession>
<reference evidence="1" key="2">
    <citation type="journal article" date="2021" name="PeerJ">
        <title>Extensive microbial diversity within the chicken gut microbiome revealed by metagenomics and culture.</title>
        <authorList>
            <person name="Gilroy R."/>
            <person name="Ravi A."/>
            <person name="Getino M."/>
            <person name="Pursley I."/>
            <person name="Horton D.L."/>
            <person name="Alikhan N.F."/>
            <person name="Baker D."/>
            <person name="Gharbi K."/>
            <person name="Hall N."/>
            <person name="Watson M."/>
            <person name="Adriaenssens E.M."/>
            <person name="Foster-Nyarko E."/>
            <person name="Jarju S."/>
            <person name="Secka A."/>
            <person name="Antonio M."/>
            <person name="Oren A."/>
            <person name="Chaudhuri R.R."/>
            <person name="La Ragione R."/>
            <person name="Hildebrand F."/>
            <person name="Pallen M.J."/>
        </authorList>
    </citation>
    <scope>NUCLEOTIDE SEQUENCE</scope>
    <source>
        <strain evidence="1">CHK136-897</strain>
    </source>
</reference>
<comment type="caution">
    <text evidence="1">The sequence shown here is derived from an EMBL/GenBank/DDBJ whole genome shotgun (WGS) entry which is preliminary data.</text>
</comment>
<gene>
    <name evidence="1" type="ORF">IAC63_03060</name>
</gene>
<dbReference type="Proteomes" id="UP000824142">
    <property type="component" value="Unassembled WGS sequence"/>
</dbReference>
<organism evidence="1 2">
    <name type="scientific">Candidatus Enterousia avicola</name>
    <dbReference type="NCBI Taxonomy" id="2840787"/>
    <lineage>
        <taxon>Bacteria</taxon>
        <taxon>Pseudomonadati</taxon>
        <taxon>Pseudomonadota</taxon>
        <taxon>Alphaproteobacteria</taxon>
        <taxon>Candidatus Enterousia</taxon>
    </lineage>
</organism>
<protein>
    <recommendedName>
        <fullName evidence="3">Glycosyltransferase</fullName>
    </recommendedName>
</protein>
<evidence type="ECO:0008006" key="3">
    <source>
        <dbReference type="Google" id="ProtNLM"/>
    </source>
</evidence>
<dbReference type="EMBL" id="DVNO01000027">
    <property type="protein sequence ID" value="HIU65594.1"/>
    <property type="molecule type" value="Genomic_DNA"/>
</dbReference>
<evidence type="ECO:0000313" key="2">
    <source>
        <dbReference type="Proteomes" id="UP000824142"/>
    </source>
</evidence>